<dbReference type="AlphaFoldDB" id="A0A7H8T5S9"/>
<gene>
    <name evidence="3" type="ORF">HUT05_00625</name>
    <name evidence="4" type="ORF">HUT05_00630</name>
    <name evidence="5" type="ORF">HUT05_16410</name>
</gene>
<accession>A0A7H8T5S9</accession>
<dbReference type="PANTHER" id="PTHR30007">
    <property type="entry name" value="PHP DOMAIN PROTEIN"/>
    <property type="match status" value="1"/>
</dbReference>
<dbReference type="NCBIfam" id="NF033580">
    <property type="entry name" value="transpos_IS5_3"/>
    <property type="match status" value="1"/>
</dbReference>
<sequence length="279" mass="31382">MTRHGPYPSDLSDARWALIEPVLTSWRDQRRARALDIGRPPEHDLRQIMNAILYVDRTGIPWRYLPHDFAPWATVYGYFAKWQQDGVFEQLTGLLRRLVREAEGRGAEPSACVLDSQTIKTSANVHLADQGTDAGKRIIGRKRHLGCDTLGLLLTVLVTAASVSDTAAGVTLLSRIAAAHPHITKAWVDAGYRTTAIDHGARLGIDVHPVQRPPGARGFTIIPRRWTIERSIGWLMHHRRLARDYETHPHRSEAMIHLAMIDLMARRLTGEATPNWRGT</sequence>
<dbReference type="Proteomes" id="UP000509418">
    <property type="component" value="Chromosome"/>
</dbReference>
<name>A0A7H8T5S9_STRCX</name>
<dbReference type="InterPro" id="IPR002559">
    <property type="entry name" value="Transposase_11"/>
</dbReference>
<feature type="domain" description="Insertion element IS402-like" evidence="2">
    <location>
        <begin position="11"/>
        <end position="91"/>
    </location>
</feature>
<dbReference type="Pfam" id="PF01609">
    <property type="entry name" value="DDE_Tnp_1"/>
    <property type="match status" value="1"/>
</dbReference>
<evidence type="ECO:0000259" key="1">
    <source>
        <dbReference type="Pfam" id="PF01609"/>
    </source>
</evidence>
<keyword evidence="6" id="KW-1185">Reference proteome</keyword>
<evidence type="ECO:0000313" key="4">
    <source>
        <dbReference type="EMBL" id="QKZ16024.1"/>
    </source>
</evidence>
<evidence type="ECO:0000313" key="6">
    <source>
        <dbReference type="Proteomes" id="UP000509418"/>
    </source>
</evidence>
<dbReference type="GO" id="GO:0006313">
    <property type="term" value="P:DNA transposition"/>
    <property type="evidence" value="ECO:0007669"/>
    <property type="project" value="InterPro"/>
</dbReference>
<dbReference type="EMBL" id="CP056041">
    <property type="protein sequence ID" value="QKZ18807.1"/>
    <property type="molecule type" value="Genomic_DNA"/>
</dbReference>
<dbReference type="GO" id="GO:0004803">
    <property type="term" value="F:transposase activity"/>
    <property type="evidence" value="ECO:0007669"/>
    <property type="project" value="InterPro"/>
</dbReference>
<reference evidence="5 6" key="1">
    <citation type="submission" date="2020-06" db="EMBL/GenBank/DDBJ databases">
        <title>Genome mining for natural products.</title>
        <authorList>
            <person name="Zhang B."/>
            <person name="Shi J."/>
            <person name="Ge H."/>
        </authorList>
    </citation>
    <scope>NUCLEOTIDE SEQUENCE [LARGE SCALE GENOMIC DNA]</scope>
    <source>
        <strain evidence="5 6">NA02069</strain>
    </source>
</reference>
<dbReference type="EMBL" id="CP056041">
    <property type="protein sequence ID" value="QKZ16024.1"/>
    <property type="molecule type" value="Genomic_DNA"/>
</dbReference>
<dbReference type="PANTHER" id="PTHR30007:SF0">
    <property type="entry name" value="TRANSPOSASE"/>
    <property type="match status" value="1"/>
</dbReference>
<dbReference type="InterPro" id="IPR025161">
    <property type="entry name" value="IS402-like_dom"/>
</dbReference>
<dbReference type="Pfam" id="PF13340">
    <property type="entry name" value="DUF4096"/>
    <property type="match status" value="1"/>
</dbReference>
<organism evidence="5 6">
    <name type="scientific">Streptomyces chartreusis</name>
    <dbReference type="NCBI Taxonomy" id="1969"/>
    <lineage>
        <taxon>Bacteria</taxon>
        <taxon>Bacillati</taxon>
        <taxon>Actinomycetota</taxon>
        <taxon>Actinomycetes</taxon>
        <taxon>Kitasatosporales</taxon>
        <taxon>Streptomycetaceae</taxon>
        <taxon>Streptomyces</taxon>
    </lineage>
</organism>
<protein>
    <submittedName>
        <fullName evidence="5">IS5 family transposase</fullName>
    </submittedName>
</protein>
<dbReference type="RefSeq" id="WP_176573737.1">
    <property type="nucleotide sequence ID" value="NZ_CBDRGH010000098.1"/>
</dbReference>
<proteinExistence type="predicted"/>
<feature type="domain" description="Transposase IS4-like" evidence="1">
    <location>
        <begin position="108"/>
        <end position="260"/>
    </location>
</feature>
<evidence type="ECO:0000313" key="5">
    <source>
        <dbReference type="EMBL" id="QKZ18807.1"/>
    </source>
</evidence>
<evidence type="ECO:0000313" key="3">
    <source>
        <dbReference type="EMBL" id="QKZ16023.1"/>
    </source>
</evidence>
<dbReference type="EMBL" id="CP056041">
    <property type="protein sequence ID" value="QKZ16023.1"/>
    <property type="molecule type" value="Genomic_DNA"/>
</dbReference>
<dbReference type="GO" id="GO:0003677">
    <property type="term" value="F:DNA binding"/>
    <property type="evidence" value="ECO:0007669"/>
    <property type="project" value="InterPro"/>
</dbReference>
<evidence type="ECO:0000259" key="2">
    <source>
        <dbReference type="Pfam" id="PF13340"/>
    </source>
</evidence>